<accession>A0A812Y8Y0</accession>
<dbReference type="AlphaFoldDB" id="A0A812Y8Y0"/>
<gene>
    <name evidence="1" type="ORF">SPIL2461_LOCUS22531</name>
</gene>
<comment type="caution">
    <text evidence="1">The sequence shown here is derived from an EMBL/GenBank/DDBJ whole genome shotgun (WGS) entry which is preliminary data.</text>
</comment>
<evidence type="ECO:0000313" key="1">
    <source>
        <dbReference type="EMBL" id="CAE7767398.1"/>
    </source>
</evidence>
<organism evidence="1 2">
    <name type="scientific">Symbiodinium pilosum</name>
    <name type="common">Dinoflagellate</name>
    <dbReference type="NCBI Taxonomy" id="2952"/>
    <lineage>
        <taxon>Eukaryota</taxon>
        <taxon>Sar</taxon>
        <taxon>Alveolata</taxon>
        <taxon>Dinophyceae</taxon>
        <taxon>Suessiales</taxon>
        <taxon>Symbiodiniaceae</taxon>
        <taxon>Symbiodinium</taxon>
    </lineage>
</organism>
<feature type="non-terminal residue" evidence="1">
    <location>
        <position position="1"/>
    </location>
</feature>
<evidence type="ECO:0008006" key="3">
    <source>
        <dbReference type="Google" id="ProtNLM"/>
    </source>
</evidence>
<evidence type="ECO:0000313" key="2">
    <source>
        <dbReference type="Proteomes" id="UP000649617"/>
    </source>
</evidence>
<sequence length="213" mass="23226">LLKASEIYLLKLDIEGLEPAVLRSVASGHPAVKFVSFEYASNVWKEKLSQVIEDLFRAQYFCFLITSEELFPVSGPFWSNAFEIPMWSNFFCGRNGDPDLEVLVQLHAGAIGIWPRMPRTYLAGFAGGDQRFGGLLEAQHACTDLGGVCAGVTCERPASGVAGEEPGGCSTRLGIGGLKRSPSEEVTYLKSLAHANLYLRYRQEAKESSMPAG</sequence>
<protein>
    <recommendedName>
        <fullName evidence="3">Methyltransferase FkbM domain-containing protein</fullName>
    </recommendedName>
</protein>
<name>A0A812Y8Y0_SYMPI</name>
<proteinExistence type="predicted"/>
<keyword evidence="2" id="KW-1185">Reference proteome</keyword>
<reference evidence="1" key="1">
    <citation type="submission" date="2021-02" db="EMBL/GenBank/DDBJ databases">
        <authorList>
            <person name="Dougan E. K."/>
            <person name="Rhodes N."/>
            <person name="Thang M."/>
            <person name="Chan C."/>
        </authorList>
    </citation>
    <scope>NUCLEOTIDE SEQUENCE</scope>
</reference>
<dbReference type="OrthoDB" id="439653at2759"/>
<dbReference type="EMBL" id="CAJNIZ010047412">
    <property type="protein sequence ID" value="CAE7767398.1"/>
    <property type="molecule type" value="Genomic_DNA"/>
</dbReference>
<dbReference type="Proteomes" id="UP000649617">
    <property type="component" value="Unassembled WGS sequence"/>
</dbReference>